<reference evidence="2" key="1">
    <citation type="journal article" date="2019" name="Int. J. Syst. Evol. Microbiol.">
        <title>The Global Catalogue of Microorganisms (GCM) 10K type strain sequencing project: providing services to taxonomists for standard genome sequencing and annotation.</title>
        <authorList>
            <consortium name="The Broad Institute Genomics Platform"/>
            <consortium name="The Broad Institute Genome Sequencing Center for Infectious Disease"/>
            <person name="Wu L."/>
            <person name="Ma J."/>
        </authorList>
    </citation>
    <scope>NUCLEOTIDE SEQUENCE [LARGE SCALE GENOMIC DNA]</scope>
    <source>
        <strain evidence="2">JCM 16923</strain>
    </source>
</reference>
<comment type="caution">
    <text evidence="1">The sequence shown here is derived from an EMBL/GenBank/DDBJ whole genome shotgun (WGS) entry which is preliminary data.</text>
</comment>
<sequence length="83" mass="9464">MVQQLREYRAALSRPPRWLTLLGYGPDMEQRSARFSEIRVGDQVKTNGVWRTVTAVSDTHLTFDSRTRLARPPAGVDAFTVCR</sequence>
<gene>
    <name evidence="1" type="ORF">GCM10022231_33630</name>
</gene>
<keyword evidence="2" id="KW-1185">Reference proteome</keyword>
<dbReference type="Proteomes" id="UP001418444">
    <property type="component" value="Unassembled WGS sequence"/>
</dbReference>
<evidence type="ECO:0000313" key="2">
    <source>
        <dbReference type="Proteomes" id="UP001418444"/>
    </source>
</evidence>
<organism evidence="1 2">
    <name type="scientific">Gordonia caeni</name>
    <dbReference type="NCBI Taxonomy" id="1007097"/>
    <lineage>
        <taxon>Bacteria</taxon>
        <taxon>Bacillati</taxon>
        <taxon>Actinomycetota</taxon>
        <taxon>Actinomycetes</taxon>
        <taxon>Mycobacteriales</taxon>
        <taxon>Gordoniaceae</taxon>
        <taxon>Gordonia</taxon>
    </lineage>
</organism>
<proteinExistence type="predicted"/>
<name>A0ABP7PR42_9ACTN</name>
<protein>
    <submittedName>
        <fullName evidence="1">Uncharacterized protein</fullName>
    </submittedName>
</protein>
<evidence type="ECO:0000313" key="1">
    <source>
        <dbReference type="EMBL" id="GAA3969625.1"/>
    </source>
</evidence>
<dbReference type="EMBL" id="BAAAZW010000012">
    <property type="protein sequence ID" value="GAA3969625.1"/>
    <property type="molecule type" value="Genomic_DNA"/>
</dbReference>
<dbReference type="RefSeq" id="WP_344785670.1">
    <property type="nucleotide sequence ID" value="NZ_BAAAZW010000012.1"/>
</dbReference>
<accession>A0ABP7PR42</accession>